<gene>
    <name evidence="2" type="ORF">SAMN05216227_100870</name>
</gene>
<dbReference type="Gene3D" id="2.60.120.620">
    <property type="entry name" value="q2cbj1_9rhob like domain"/>
    <property type="match status" value="1"/>
</dbReference>
<accession>A0A1H8E5Z7</accession>
<evidence type="ECO:0000313" key="3">
    <source>
        <dbReference type="Proteomes" id="UP000183002"/>
    </source>
</evidence>
<sequence>MHSLITQDHIDTYQRDGVVMIKGLFADHVETLRAGVERNMAAPGPYAAENLKPGEGGRFFDDYCNWQRIPEFETVIRNSPAAAVAADLMGSARVQLFHDHVLVKEPGTSKPTPWHQDGPYYFVDGIQNVSFWSPLDPVTTASLRCVAGSHAWEKPVLPTRWMSQTNFYPNPDDYMPVPDPDAEGMDIREWQMEPGDAVAFNYGTLHGARGNAAGTRRRAFSLRLVGDDARYVQRPGPTSPPFPGHDMQPGQTLRTDWFPVIYQR</sequence>
<dbReference type="OrthoDB" id="2560571at2"/>
<dbReference type="Pfam" id="PF05721">
    <property type="entry name" value="PhyH"/>
    <property type="match status" value="1"/>
</dbReference>
<evidence type="ECO:0000256" key="1">
    <source>
        <dbReference type="SAM" id="MobiDB-lite"/>
    </source>
</evidence>
<dbReference type="Proteomes" id="UP000183002">
    <property type="component" value="Unassembled WGS sequence"/>
</dbReference>
<evidence type="ECO:0000313" key="2">
    <source>
        <dbReference type="EMBL" id="SEN14922.1"/>
    </source>
</evidence>
<protein>
    <submittedName>
        <fullName evidence="2">Ectoine hydroxylase-related dioxygenase, phytanoyl-CoA dioxygenase (PhyH) family</fullName>
    </submittedName>
</protein>
<dbReference type="SUPFAM" id="SSF51197">
    <property type="entry name" value="Clavaminate synthase-like"/>
    <property type="match status" value="1"/>
</dbReference>
<dbReference type="RefSeq" id="WP_050520156.1">
    <property type="nucleotide sequence ID" value="NZ_FOCO01000008.1"/>
</dbReference>
<dbReference type="InterPro" id="IPR008775">
    <property type="entry name" value="Phytyl_CoA_dOase-like"/>
</dbReference>
<proteinExistence type="predicted"/>
<name>A0A1H8E5Z7_9RHOB</name>
<dbReference type="STRING" id="1077947.SAMN05216227_100870"/>
<dbReference type="EMBL" id="FOCO01000008">
    <property type="protein sequence ID" value="SEN14922.1"/>
    <property type="molecule type" value="Genomic_DNA"/>
</dbReference>
<dbReference type="GO" id="GO:0005506">
    <property type="term" value="F:iron ion binding"/>
    <property type="evidence" value="ECO:0007669"/>
    <property type="project" value="UniProtKB-ARBA"/>
</dbReference>
<organism evidence="2 3">
    <name type="scientific">Pseudorhodobacter antarcticus</name>
    <dbReference type="NCBI Taxonomy" id="1077947"/>
    <lineage>
        <taxon>Bacteria</taxon>
        <taxon>Pseudomonadati</taxon>
        <taxon>Pseudomonadota</taxon>
        <taxon>Alphaproteobacteria</taxon>
        <taxon>Rhodobacterales</taxon>
        <taxon>Paracoccaceae</taxon>
        <taxon>Pseudorhodobacter</taxon>
    </lineage>
</organism>
<keyword evidence="2" id="KW-0223">Dioxygenase</keyword>
<feature type="region of interest" description="Disordered" evidence="1">
    <location>
        <begin position="231"/>
        <end position="251"/>
    </location>
</feature>
<dbReference type="PANTHER" id="PTHR20883">
    <property type="entry name" value="PHYTANOYL-COA DIOXYGENASE DOMAIN CONTAINING 1"/>
    <property type="match status" value="1"/>
</dbReference>
<dbReference type="PANTHER" id="PTHR20883:SF49">
    <property type="entry name" value="PHYTANOYL-COA DIOXYGENASE"/>
    <property type="match status" value="1"/>
</dbReference>
<keyword evidence="2" id="KW-0560">Oxidoreductase</keyword>
<reference evidence="2 3" key="1">
    <citation type="submission" date="2016-10" db="EMBL/GenBank/DDBJ databases">
        <authorList>
            <person name="de Groot N.N."/>
        </authorList>
    </citation>
    <scope>NUCLEOTIDE SEQUENCE [LARGE SCALE GENOMIC DNA]</scope>
    <source>
        <strain evidence="2 3">CGMCC 1.10836</strain>
    </source>
</reference>
<keyword evidence="3" id="KW-1185">Reference proteome</keyword>
<dbReference type="GO" id="GO:0016706">
    <property type="term" value="F:2-oxoglutarate-dependent dioxygenase activity"/>
    <property type="evidence" value="ECO:0007669"/>
    <property type="project" value="UniProtKB-ARBA"/>
</dbReference>
<dbReference type="AlphaFoldDB" id="A0A1H8E5Z7"/>